<dbReference type="AlphaFoldDB" id="A0A645DFF8"/>
<gene>
    <name evidence="1" type="ORF">SDC9_135295</name>
</gene>
<accession>A0A645DFF8</accession>
<protein>
    <submittedName>
        <fullName evidence="1">Uncharacterized protein</fullName>
    </submittedName>
</protein>
<evidence type="ECO:0000313" key="1">
    <source>
        <dbReference type="EMBL" id="MPM88194.1"/>
    </source>
</evidence>
<dbReference type="EMBL" id="VSSQ01035857">
    <property type="protein sequence ID" value="MPM88194.1"/>
    <property type="molecule type" value="Genomic_DNA"/>
</dbReference>
<sequence length="73" mass="7999">MQQPIRDGVHVVDEAADGIAARRGIKEADRQMVELIEQLAAHLVDAVVGNIVAQVGEEPAKQTAEYVNHRQDQ</sequence>
<organism evidence="1">
    <name type="scientific">bioreactor metagenome</name>
    <dbReference type="NCBI Taxonomy" id="1076179"/>
    <lineage>
        <taxon>unclassified sequences</taxon>
        <taxon>metagenomes</taxon>
        <taxon>ecological metagenomes</taxon>
    </lineage>
</organism>
<reference evidence="1" key="1">
    <citation type="submission" date="2019-08" db="EMBL/GenBank/DDBJ databases">
        <authorList>
            <person name="Kucharzyk K."/>
            <person name="Murdoch R.W."/>
            <person name="Higgins S."/>
            <person name="Loffler F."/>
        </authorList>
    </citation>
    <scope>NUCLEOTIDE SEQUENCE</scope>
</reference>
<name>A0A645DFF8_9ZZZZ</name>
<proteinExistence type="predicted"/>
<comment type="caution">
    <text evidence="1">The sequence shown here is derived from an EMBL/GenBank/DDBJ whole genome shotgun (WGS) entry which is preliminary data.</text>
</comment>